<evidence type="ECO:0000313" key="2">
    <source>
        <dbReference type="EMBL" id="ALB22932.1"/>
    </source>
</evidence>
<proteinExistence type="predicted"/>
<dbReference type="SUPFAM" id="SSF53098">
    <property type="entry name" value="Ribonuclease H-like"/>
    <property type="match status" value="1"/>
</dbReference>
<reference evidence="2 3" key="1">
    <citation type="journal article" date="2014" name="Genome Announc.">
        <title>Comparative Genome Analysis of Two Isolates of the Fish Pathogen Piscirickettsia salmonis from Different Hosts Reveals Major Differences in Virulence-Associated Secretion Systems.</title>
        <authorList>
            <person name="Bohle H."/>
            <person name="Henriquez P."/>
            <person name="Grothusen H."/>
            <person name="Navas E."/>
            <person name="Sandoval A."/>
            <person name="Bustamante F."/>
            <person name="Bustos P."/>
            <person name="Mancilla M."/>
        </authorList>
    </citation>
    <scope>NUCLEOTIDE SEQUENCE [LARGE SCALE GENOMIC DNA]</scope>
    <source>
        <strain evidence="3">B1-32597</strain>
    </source>
</reference>
<dbReference type="Proteomes" id="UP000029558">
    <property type="component" value="Chromosome"/>
</dbReference>
<dbReference type="InterPro" id="IPR012337">
    <property type="entry name" value="RNaseH-like_sf"/>
</dbReference>
<dbReference type="PANTHER" id="PTHR33627:SF1">
    <property type="entry name" value="TRANSPOSASE"/>
    <property type="match status" value="1"/>
</dbReference>
<gene>
    <name evidence="2" type="ORF">KU39_1752</name>
</gene>
<dbReference type="Pfam" id="PF01609">
    <property type="entry name" value="DDE_Tnp_1"/>
    <property type="match status" value="1"/>
</dbReference>
<dbReference type="GO" id="GO:0003677">
    <property type="term" value="F:DNA binding"/>
    <property type="evidence" value="ECO:0007669"/>
    <property type="project" value="InterPro"/>
</dbReference>
<organism evidence="2 3">
    <name type="scientific">Piscirickettsia salmonis</name>
    <dbReference type="NCBI Taxonomy" id="1238"/>
    <lineage>
        <taxon>Bacteria</taxon>
        <taxon>Pseudomonadati</taxon>
        <taxon>Pseudomonadota</taxon>
        <taxon>Gammaproteobacteria</taxon>
        <taxon>Thiotrichales</taxon>
        <taxon>Piscirickettsiaceae</taxon>
        <taxon>Piscirickettsia</taxon>
    </lineage>
</organism>
<name>A0AAC8VI71_PISSA</name>
<dbReference type="InterPro" id="IPR002559">
    <property type="entry name" value="Transposase_11"/>
</dbReference>
<evidence type="ECO:0000313" key="3">
    <source>
        <dbReference type="Proteomes" id="UP000029558"/>
    </source>
</evidence>
<protein>
    <submittedName>
        <fullName evidence="2">Transposase</fullName>
    </submittedName>
</protein>
<evidence type="ECO:0000259" key="1">
    <source>
        <dbReference type="Pfam" id="PF01609"/>
    </source>
</evidence>
<accession>A0AAC8VI71</accession>
<dbReference type="GO" id="GO:0006313">
    <property type="term" value="P:DNA transposition"/>
    <property type="evidence" value="ECO:0007669"/>
    <property type="project" value="InterPro"/>
</dbReference>
<dbReference type="RefSeq" id="WP_335645904.1">
    <property type="nucleotide sequence ID" value="NZ_CP013801.1"/>
</dbReference>
<sequence>MQNTYRGSDAYECTKEIYKAFLQASSVRYSGLALSEVSPKPFSHDSVSRWLQSQQYRPRDIWHIVKDLINTEEPCLLVVDDTVLDKHRSKQIDLVHHQYSGNAHDVIAGIGLVNLVWYGLERQHSIPIDYRVYDKDTDGKTKNDHFRDMLKLGKNRGMTPSAVVFDAWYSSLNNLKAARDLHWNWVAGLKKNRKVNRNDTLEMLDFPDEGLKLHLRGYGWITVFRFVAKNGRTDYIGTNIEEPSRDQVEVIVKARWSIEVYHRELKQTCGIERCQARTGRAQRNHISLSIAAWVDKYKRKLNEKISLYQQDWDVIKVGISCSIQKILAAT</sequence>
<dbReference type="GO" id="GO:0004803">
    <property type="term" value="F:transposase activity"/>
    <property type="evidence" value="ECO:0007669"/>
    <property type="project" value="InterPro"/>
</dbReference>
<dbReference type="PANTHER" id="PTHR33627">
    <property type="entry name" value="TRANSPOSASE"/>
    <property type="match status" value="1"/>
</dbReference>
<dbReference type="EMBL" id="CP012508">
    <property type="protein sequence ID" value="ALB22932.1"/>
    <property type="molecule type" value="Genomic_DNA"/>
</dbReference>
<feature type="domain" description="Transposase IS4-like" evidence="1">
    <location>
        <begin position="74"/>
        <end position="293"/>
    </location>
</feature>
<dbReference type="InterPro" id="IPR039365">
    <property type="entry name" value="IS701-like"/>
</dbReference>
<dbReference type="AlphaFoldDB" id="A0AAC8VI71"/>